<dbReference type="SUPFAM" id="SSF47819">
    <property type="entry name" value="HRDC-like"/>
    <property type="match status" value="1"/>
</dbReference>
<dbReference type="EMBL" id="RQZG01000001">
    <property type="protein sequence ID" value="RRD07119.1"/>
    <property type="molecule type" value="Genomic_DNA"/>
</dbReference>
<dbReference type="GO" id="GO:0008408">
    <property type="term" value="F:3'-5' exonuclease activity"/>
    <property type="evidence" value="ECO:0007669"/>
    <property type="project" value="InterPro"/>
</dbReference>
<dbReference type="InterPro" id="IPR044876">
    <property type="entry name" value="HRDC_dom_sf"/>
</dbReference>
<dbReference type="SUPFAM" id="SSF53098">
    <property type="entry name" value="Ribonuclease H-like"/>
    <property type="match status" value="1"/>
</dbReference>
<protein>
    <submittedName>
        <fullName evidence="3">Ribonuclease D</fullName>
    </submittedName>
</protein>
<dbReference type="CDD" id="cd06142">
    <property type="entry name" value="RNaseD_exo"/>
    <property type="match status" value="1"/>
</dbReference>
<dbReference type="InterPro" id="IPR036397">
    <property type="entry name" value="RNaseH_sf"/>
</dbReference>
<dbReference type="SMART" id="SM00474">
    <property type="entry name" value="35EXOc"/>
    <property type="match status" value="1"/>
</dbReference>
<feature type="domain" description="HRDC" evidence="2">
    <location>
        <begin position="222"/>
        <end position="307"/>
    </location>
</feature>
<dbReference type="InterPro" id="IPR002121">
    <property type="entry name" value="HRDC_dom"/>
</dbReference>
<evidence type="ECO:0000256" key="1">
    <source>
        <dbReference type="SAM" id="MobiDB-lite"/>
    </source>
</evidence>
<dbReference type="PROSITE" id="PS50967">
    <property type="entry name" value="HRDC"/>
    <property type="match status" value="1"/>
</dbReference>
<comment type="caution">
    <text evidence="3">The sequence shown here is derived from an EMBL/GenBank/DDBJ whole genome shotgun (WGS) entry which is preliminary data.</text>
</comment>
<proteinExistence type="predicted"/>
<dbReference type="Pfam" id="PF01612">
    <property type="entry name" value="DNA_pol_A_exo1"/>
    <property type="match status" value="1"/>
</dbReference>
<dbReference type="PANTHER" id="PTHR47649:SF1">
    <property type="entry name" value="RIBONUCLEASE D"/>
    <property type="match status" value="1"/>
</dbReference>
<reference evidence="3 4" key="1">
    <citation type="submission" date="2018-11" db="EMBL/GenBank/DDBJ databases">
        <title>Genomes From Bacteria Associated with the Canine Oral Cavity: a Test Case for Automated Genome-Based Taxonomic Assignment.</title>
        <authorList>
            <person name="Coil D.A."/>
            <person name="Jospin G."/>
            <person name="Darling A.E."/>
            <person name="Wallis C."/>
            <person name="Davis I.J."/>
            <person name="Harris S."/>
            <person name="Eisen J.A."/>
            <person name="Holcombe L.J."/>
            <person name="O'Flynn C."/>
        </authorList>
    </citation>
    <scope>NUCLEOTIDE SEQUENCE [LARGE SCALE GENOMIC DNA]</scope>
    <source>
        <strain evidence="3 4">OH887_COT-365</strain>
    </source>
</reference>
<sequence>MTDFTESLREPLRPVVASEAALRHCLASLRDGHGPVAFDAERAHGHRYWPKAYLFQLRREGSGTWLIDPVALEVTQRADLSPLVEATGSAEWLIHAAPQDLPCMTEVGIQPPLLFDTELAARLLGEPHVSLAALLEAKLGVRLRKAHSSADWSRRPLPDSWLRYAALDVEHLVELTAVLREELVRAGRMTWAEQEFAHLLTVVPTPRSEPWRRLSGIQVLRRPRQLAVARALWEARDAIARDRDRPPGRILSDQAIIDLASRVDRDAPLPDASMMLSIPGFQHRGATRYRTNWLSALAHVERLSDADLPTQRPQRDGVGHPRSWERSFPEAWRRWKPIRAAVDELAGSLGIQPSLLAPPAVLQTFVHSWDGTPVGPGLTALGARPWQVDLLTPVLEPLLQSS</sequence>
<dbReference type="SMART" id="SM00341">
    <property type="entry name" value="HRDC"/>
    <property type="match status" value="1"/>
</dbReference>
<feature type="compositionally biased region" description="Basic and acidic residues" evidence="1">
    <location>
        <begin position="313"/>
        <end position="324"/>
    </location>
</feature>
<evidence type="ECO:0000313" key="3">
    <source>
        <dbReference type="EMBL" id="RRD07119.1"/>
    </source>
</evidence>
<dbReference type="PANTHER" id="PTHR47649">
    <property type="entry name" value="RIBONUCLEASE D"/>
    <property type="match status" value="1"/>
</dbReference>
<dbReference type="GO" id="GO:0006139">
    <property type="term" value="P:nucleobase-containing compound metabolic process"/>
    <property type="evidence" value="ECO:0007669"/>
    <property type="project" value="InterPro"/>
</dbReference>
<evidence type="ECO:0000259" key="2">
    <source>
        <dbReference type="PROSITE" id="PS50967"/>
    </source>
</evidence>
<dbReference type="Gene3D" id="3.30.420.10">
    <property type="entry name" value="Ribonuclease H-like superfamily/Ribonuclease H"/>
    <property type="match status" value="1"/>
</dbReference>
<dbReference type="Pfam" id="PF18305">
    <property type="entry name" value="DNA_pol_A_exoN"/>
    <property type="match status" value="1"/>
</dbReference>
<feature type="region of interest" description="Disordered" evidence="1">
    <location>
        <begin position="305"/>
        <end position="324"/>
    </location>
</feature>
<dbReference type="OrthoDB" id="144122at2"/>
<dbReference type="AlphaFoldDB" id="A0A3P1TCH5"/>
<dbReference type="InterPro" id="IPR041605">
    <property type="entry name" value="Exo_C"/>
</dbReference>
<organism evidence="3 4">
    <name type="scientific">Arachnia propionica</name>
    <dbReference type="NCBI Taxonomy" id="1750"/>
    <lineage>
        <taxon>Bacteria</taxon>
        <taxon>Bacillati</taxon>
        <taxon>Actinomycetota</taxon>
        <taxon>Actinomycetes</taxon>
        <taxon>Propionibacteriales</taxon>
        <taxon>Propionibacteriaceae</taxon>
        <taxon>Arachnia</taxon>
    </lineage>
</organism>
<dbReference type="RefSeq" id="WP_124841897.1">
    <property type="nucleotide sequence ID" value="NZ_RQZG01000001.1"/>
</dbReference>
<dbReference type="InterPro" id="IPR010997">
    <property type="entry name" value="HRDC-like_sf"/>
</dbReference>
<evidence type="ECO:0000313" key="4">
    <source>
        <dbReference type="Proteomes" id="UP000280819"/>
    </source>
</evidence>
<dbReference type="Gene3D" id="1.10.150.80">
    <property type="entry name" value="HRDC domain"/>
    <property type="match status" value="2"/>
</dbReference>
<dbReference type="InterPro" id="IPR002562">
    <property type="entry name" value="3'-5'_exonuclease_dom"/>
</dbReference>
<name>A0A3P1TCH5_9ACTN</name>
<dbReference type="InterPro" id="IPR051086">
    <property type="entry name" value="RNase_D-like"/>
</dbReference>
<dbReference type="Pfam" id="PF00570">
    <property type="entry name" value="HRDC"/>
    <property type="match status" value="1"/>
</dbReference>
<dbReference type="GO" id="GO:0003676">
    <property type="term" value="F:nucleic acid binding"/>
    <property type="evidence" value="ECO:0007669"/>
    <property type="project" value="InterPro"/>
</dbReference>
<dbReference type="GO" id="GO:0000166">
    <property type="term" value="F:nucleotide binding"/>
    <property type="evidence" value="ECO:0007669"/>
    <property type="project" value="InterPro"/>
</dbReference>
<accession>A0A3P1TCH5</accession>
<dbReference type="InterPro" id="IPR012337">
    <property type="entry name" value="RNaseH-like_sf"/>
</dbReference>
<dbReference type="Proteomes" id="UP000280819">
    <property type="component" value="Unassembled WGS sequence"/>
</dbReference>
<gene>
    <name evidence="3" type="ORF">EII34_01120</name>
</gene>